<feature type="domain" description="TOG" evidence="3">
    <location>
        <begin position="72"/>
        <end position="315"/>
    </location>
</feature>
<dbReference type="AlphaFoldDB" id="A0A0K9NKP9"/>
<proteinExistence type="predicted"/>
<evidence type="ECO:0000256" key="1">
    <source>
        <dbReference type="ARBA" id="ARBA00022737"/>
    </source>
</evidence>
<dbReference type="InterPro" id="IPR016024">
    <property type="entry name" value="ARM-type_fold"/>
</dbReference>
<dbReference type="OrthoDB" id="10250458at2759"/>
<sequence>MNPFDYPKSVSLRDIKYSRATIESERVFPEVMNWDGLLRWSIAQSDGTVPNRNLSEEDRKWFTEAMQAQTVDVIKRMKEITQVMLAPEKVLLDQGIDPTNILEMLDELQDHVESIDAANDLHTIGGLVPLLGYLNNSNAGIRAKAADVITTIVQNNPKGQQLVMEASGMEPLFRNFSSDSDVSVRTKALGAISSLIRQNNPGITAFRLANGYAALRDSLGSDNVRFQRKSLSLLKYLLHENRSDCSVVTELGFPRKMIYLVSSQDFDVREAALRCILDLAYVHTPDIDNVLHGENEKLKEILKIRIDHITKMSDEDLNAAREECQLIDSLWQTMFNEASTLREKGLVNPGEDATKSLHRHSALAGPKSGEDSNTSSKKKDIPLLLLGL</sequence>
<dbReference type="EMBL" id="LFYR01002101">
    <property type="protein sequence ID" value="KMZ57188.1"/>
    <property type="molecule type" value="Genomic_DNA"/>
</dbReference>
<dbReference type="SUPFAM" id="SSF48371">
    <property type="entry name" value="ARM repeat"/>
    <property type="match status" value="1"/>
</dbReference>
<evidence type="ECO:0000313" key="4">
    <source>
        <dbReference type="EMBL" id="KMZ57188.1"/>
    </source>
</evidence>
<dbReference type="PANTHER" id="PTHR19316:SF18">
    <property type="entry name" value="HSP70-BINDING PROTEIN 1"/>
    <property type="match status" value="1"/>
</dbReference>
<dbReference type="OMA" id="VRHHEPC"/>
<protein>
    <submittedName>
        <fullName evidence="4">Hsp70 nucleotide exchange factor fes1</fullName>
    </submittedName>
</protein>
<name>A0A0K9NKP9_ZOSMR</name>
<feature type="region of interest" description="Disordered" evidence="2">
    <location>
        <begin position="361"/>
        <end position="381"/>
    </location>
</feature>
<dbReference type="Pfam" id="PF08609">
    <property type="entry name" value="Fes1"/>
    <property type="match status" value="1"/>
</dbReference>
<evidence type="ECO:0000313" key="5">
    <source>
        <dbReference type="Proteomes" id="UP000036987"/>
    </source>
</evidence>
<dbReference type="Gene3D" id="1.25.10.10">
    <property type="entry name" value="Leucine-rich Repeat Variant"/>
    <property type="match status" value="1"/>
</dbReference>
<organism evidence="4 5">
    <name type="scientific">Zostera marina</name>
    <name type="common">Eelgrass</name>
    <dbReference type="NCBI Taxonomy" id="29655"/>
    <lineage>
        <taxon>Eukaryota</taxon>
        <taxon>Viridiplantae</taxon>
        <taxon>Streptophyta</taxon>
        <taxon>Embryophyta</taxon>
        <taxon>Tracheophyta</taxon>
        <taxon>Spermatophyta</taxon>
        <taxon>Magnoliopsida</taxon>
        <taxon>Liliopsida</taxon>
        <taxon>Zosteraceae</taxon>
        <taxon>Zostera</taxon>
    </lineage>
</organism>
<gene>
    <name evidence="4" type="ORF">ZOSMA_88G00090</name>
</gene>
<dbReference type="GO" id="GO:0000774">
    <property type="term" value="F:adenyl-nucleotide exchange factor activity"/>
    <property type="evidence" value="ECO:0000318"/>
    <property type="project" value="GO_Central"/>
</dbReference>
<accession>A0A0K9NKP9</accession>
<dbReference type="FunFam" id="1.25.10.10:FF:000157">
    <property type="entry name" value="Hsp70-binding protein 1"/>
    <property type="match status" value="1"/>
</dbReference>
<dbReference type="InterPro" id="IPR034085">
    <property type="entry name" value="TOG"/>
</dbReference>
<dbReference type="STRING" id="29655.A0A0K9NKP9"/>
<dbReference type="InterPro" id="IPR050693">
    <property type="entry name" value="Hsp70_NEF-Inhibitors"/>
</dbReference>
<dbReference type="GO" id="GO:0005783">
    <property type="term" value="C:endoplasmic reticulum"/>
    <property type="evidence" value="ECO:0000318"/>
    <property type="project" value="GO_Central"/>
</dbReference>
<dbReference type="SMART" id="SM01349">
    <property type="entry name" value="TOG"/>
    <property type="match status" value="1"/>
</dbReference>
<comment type="caution">
    <text evidence="4">The sequence shown here is derived from an EMBL/GenBank/DDBJ whole genome shotgun (WGS) entry which is preliminary data.</text>
</comment>
<dbReference type="PANTHER" id="PTHR19316">
    <property type="entry name" value="PROTEIN FOLDING REGULATOR"/>
    <property type="match status" value="1"/>
</dbReference>
<dbReference type="InterPro" id="IPR011989">
    <property type="entry name" value="ARM-like"/>
</dbReference>
<reference evidence="5" key="1">
    <citation type="journal article" date="2016" name="Nature">
        <title>The genome of the seagrass Zostera marina reveals angiosperm adaptation to the sea.</title>
        <authorList>
            <person name="Olsen J.L."/>
            <person name="Rouze P."/>
            <person name="Verhelst B."/>
            <person name="Lin Y.-C."/>
            <person name="Bayer T."/>
            <person name="Collen J."/>
            <person name="Dattolo E."/>
            <person name="De Paoli E."/>
            <person name="Dittami S."/>
            <person name="Maumus F."/>
            <person name="Michel G."/>
            <person name="Kersting A."/>
            <person name="Lauritano C."/>
            <person name="Lohaus R."/>
            <person name="Toepel M."/>
            <person name="Tonon T."/>
            <person name="Vanneste K."/>
            <person name="Amirebrahimi M."/>
            <person name="Brakel J."/>
            <person name="Bostroem C."/>
            <person name="Chovatia M."/>
            <person name="Grimwood J."/>
            <person name="Jenkins J.W."/>
            <person name="Jueterbock A."/>
            <person name="Mraz A."/>
            <person name="Stam W.T."/>
            <person name="Tice H."/>
            <person name="Bornberg-Bauer E."/>
            <person name="Green P.J."/>
            <person name="Pearson G.A."/>
            <person name="Procaccini G."/>
            <person name="Duarte C.M."/>
            <person name="Schmutz J."/>
            <person name="Reusch T.B.H."/>
            <person name="Van de Peer Y."/>
        </authorList>
    </citation>
    <scope>NUCLEOTIDE SEQUENCE [LARGE SCALE GENOMIC DNA]</scope>
    <source>
        <strain evidence="5">cv. Finnish</strain>
    </source>
</reference>
<evidence type="ECO:0000256" key="2">
    <source>
        <dbReference type="SAM" id="MobiDB-lite"/>
    </source>
</evidence>
<evidence type="ECO:0000259" key="3">
    <source>
        <dbReference type="SMART" id="SM01349"/>
    </source>
</evidence>
<keyword evidence="5" id="KW-1185">Reference proteome</keyword>
<dbReference type="InterPro" id="IPR013918">
    <property type="entry name" value="Nucleotide_exch_fac_Fes1"/>
</dbReference>
<dbReference type="Proteomes" id="UP000036987">
    <property type="component" value="Unassembled WGS sequence"/>
</dbReference>
<keyword evidence="1" id="KW-0677">Repeat</keyword>